<reference evidence="1 2" key="1">
    <citation type="submission" date="2024-10" db="EMBL/GenBank/DDBJ databases">
        <title>Whole genome of Pseudomonas sp Strain RB5.</title>
        <authorList>
            <person name="Selami N."/>
        </authorList>
    </citation>
    <scope>NUCLEOTIDE SEQUENCE [LARGE SCALE GENOMIC DNA]</scope>
    <source>
        <strain evidence="1 2">RB5</strain>
    </source>
</reference>
<dbReference type="EMBL" id="JBIEIL010000001">
    <property type="protein sequence ID" value="MFG6203042.1"/>
    <property type="molecule type" value="Genomic_DNA"/>
</dbReference>
<name>A0ABW7D6A0_9PSED</name>
<gene>
    <name evidence="1" type="ORF">ACGSLL_01645</name>
</gene>
<keyword evidence="2" id="KW-1185">Reference proteome</keyword>
<accession>A0ABW7D6A0</accession>
<organism evidence="1 2">
    <name type="scientific">Pseudomonas retamae</name>
    <dbReference type="NCBI Taxonomy" id="702110"/>
    <lineage>
        <taxon>Bacteria</taxon>
        <taxon>Pseudomonadati</taxon>
        <taxon>Pseudomonadota</taxon>
        <taxon>Gammaproteobacteria</taxon>
        <taxon>Pseudomonadales</taxon>
        <taxon>Pseudomonadaceae</taxon>
        <taxon>Pseudomonas</taxon>
    </lineage>
</organism>
<dbReference type="Proteomes" id="UP001605918">
    <property type="component" value="Unassembled WGS sequence"/>
</dbReference>
<dbReference type="RefSeq" id="WP_394502522.1">
    <property type="nucleotide sequence ID" value="NZ_JBIEIL010000001.1"/>
</dbReference>
<proteinExistence type="predicted"/>
<evidence type="ECO:0000313" key="2">
    <source>
        <dbReference type="Proteomes" id="UP001605918"/>
    </source>
</evidence>
<sequence>MADVTSHRFCPAVSQTSHPLDREHEASFLLPQFMSALAGEFSAFGVSEHYQPCADKSLLAKICALLKRLR</sequence>
<comment type="caution">
    <text evidence="1">The sequence shown here is derived from an EMBL/GenBank/DDBJ whole genome shotgun (WGS) entry which is preliminary data.</text>
</comment>
<protein>
    <submittedName>
        <fullName evidence="1">Uncharacterized protein</fullName>
    </submittedName>
</protein>
<evidence type="ECO:0000313" key="1">
    <source>
        <dbReference type="EMBL" id="MFG6203042.1"/>
    </source>
</evidence>